<reference evidence="1 2" key="1">
    <citation type="journal article" date="2019" name="Int. J. Syst. Evol. Microbiol.">
        <title>The Global Catalogue of Microorganisms (GCM) 10K type strain sequencing project: providing services to taxonomists for standard genome sequencing and annotation.</title>
        <authorList>
            <consortium name="The Broad Institute Genomics Platform"/>
            <consortium name="The Broad Institute Genome Sequencing Center for Infectious Disease"/>
            <person name="Wu L."/>
            <person name="Ma J."/>
        </authorList>
    </citation>
    <scope>NUCLEOTIDE SEQUENCE [LARGE SCALE GENOMIC DNA]</scope>
    <source>
        <strain evidence="1 2">JCM 15503</strain>
    </source>
</reference>
<accession>A0ABN1JNH4</accession>
<dbReference type="RefSeq" id="WP_231010510.1">
    <property type="nucleotide sequence ID" value="NZ_BAAAEW010000004.1"/>
</dbReference>
<evidence type="ECO:0000313" key="2">
    <source>
        <dbReference type="Proteomes" id="UP001500279"/>
    </source>
</evidence>
<gene>
    <name evidence="1" type="ORF">GCM10009107_08030</name>
</gene>
<organism evidence="1 2">
    <name type="scientific">Ideonella azotifigens</name>
    <dbReference type="NCBI Taxonomy" id="513160"/>
    <lineage>
        <taxon>Bacteria</taxon>
        <taxon>Pseudomonadati</taxon>
        <taxon>Pseudomonadota</taxon>
        <taxon>Betaproteobacteria</taxon>
        <taxon>Burkholderiales</taxon>
        <taxon>Sphaerotilaceae</taxon>
        <taxon>Ideonella</taxon>
    </lineage>
</organism>
<evidence type="ECO:0000313" key="1">
    <source>
        <dbReference type="EMBL" id="GAA0743468.1"/>
    </source>
</evidence>
<proteinExistence type="predicted"/>
<dbReference type="Proteomes" id="UP001500279">
    <property type="component" value="Unassembled WGS sequence"/>
</dbReference>
<keyword evidence="2" id="KW-1185">Reference proteome</keyword>
<name>A0ABN1JNH4_9BURK</name>
<sequence length="264" mass="29382">MSPRTPLALLVRPGLALVLLPLLLCLPASSGPRHLHPALATLPPRMLWAWERPEDLRGLPADTGVAWLARTIELDGRHTLVRPRAQALQVSPGTVLVPVLHVDLIWRRPPRFSDEQRERVIQEALDLQRSTGAKVLQLDFEIGRSQRPFLAEVVSQLRRRLPPDVALSMTALASWCAGDAWLAHAAADEIVPMAFRMAGDDAEIRALLARRGQFPRARCQAAAGSATDEPMPALRTPRRYYFSPRSWTQEQWQQLPAAAPLDPT</sequence>
<protein>
    <recommendedName>
        <fullName evidence="3">DUF3142 domain-containing protein</fullName>
    </recommendedName>
</protein>
<dbReference type="EMBL" id="BAAAEW010000004">
    <property type="protein sequence ID" value="GAA0743468.1"/>
    <property type="molecule type" value="Genomic_DNA"/>
</dbReference>
<comment type="caution">
    <text evidence="1">The sequence shown here is derived from an EMBL/GenBank/DDBJ whole genome shotgun (WGS) entry which is preliminary data.</text>
</comment>
<evidence type="ECO:0008006" key="3">
    <source>
        <dbReference type="Google" id="ProtNLM"/>
    </source>
</evidence>